<comment type="caution">
    <text evidence="1">The sequence shown here is derived from an EMBL/GenBank/DDBJ whole genome shotgun (WGS) entry which is preliminary data.</text>
</comment>
<protein>
    <recommendedName>
        <fullName evidence="2">Aspartate/glutamate racemase family protein</fullName>
    </recommendedName>
</protein>
<dbReference type="EMBL" id="BARU01001892">
    <property type="protein sequence ID" value="GAH21865.1"/>
    <property type="molecule type" value="Genomic_DNA"/>
</dbReference>
<dbReference type="InterPro" id="IPR015942">
    <property type="entry name" value="Asp/Glu/hydantoin_racemase"/>
</dbReference>
<organism evidence="1">
    <name type="scientific">marine sediment metagenome</name>
    <dbReference type="NCBI Taxonomy" id="412755"/>
    <lineage>
        <taxon>unclassified sequences</taxon>
        <taxon>metagenomes</taxon>
        <taxon>ecological metagenomes</taxon>
    </lineage>
</organism>
<reference evidence="1" key="1">
    <citation type="journal article" date="2014" name="Front. Microbiol.">
        <title>High frequency of phylogenetically diverse reductive dehalogenase-homologous genes in deep subseafloor sedimentary metagenomes.</title>
        <authorList>
            <person name="Kawai M."/>
            <person name="Futagami T."/>
            <person name="Toyoda A."/>
            <person name="Takaki Y."/>
            <person name="Nishi S."/>
            <person name="Hori S."/>
            <person name="Arai W."/>
            <person name="Tsubouchi T."/>
            <person name="Morono Y."/>
            <person name="Uchiyama I."/>
            <person name="Ito T."/>
            <person name="Fujiyama A."/>
            <person name="Inagaki F."/>
            <person name="Takami H."/>
        </authorList>
    </citation>
    <scope>NUCLEOTIDE SEQUENCE</scope>
    <source>
        <strain evidence="1">Expedition CK06-06</strain>
    </source>
</reference>
<sequence>MYGYTSGYDQEEVFIPKGQVVAGNAIGIIVLGVWYPLVSGNVANATTFSFPVHYKLIEGGLSDKILSPEPVPALSEQTIAAGKELEQQGCRAIVGACGYFANYQPEVAAALNVPCFLSSLMQIPMISRSLKPGQKVGIICANGDALVPAPALENCGVNDRSTVVIADAQGLPQMKNINQDTGHFNNAKFEQELVDFSKQVVNENPGIGAILLECSDIPPYARAIQEAVRLPVFDFTTMINWVYNAVVRRPFAGFM</sequence>
<proteinExistence type="predicted"/>
<evidence type="ECO:0000313" key="1">
    <source>
        <dbReference type="EMBL" id="GAH21865.1"/>
    </source>
</evidence>
<dbReference type="NCBIfam" id="NF005679">
    <property type="entry name" value="PRK07475.1"/>
    <property type="match status" value="1"/>
</dbReference>
<dbReference type="Pfam" id="PF01177">
    <property type="entry name" value="Asp_Glu_race"/>
    <property type="match status" value="1"/>
</dbReference>
<accession>X1END5</accession>
<dbReference type="AlphaFoldDB" id="X1END5"/>
<name>X1END5_9ZZZZ</name>
<dbReference type="GO" id="GO:0047661">
    <property type="term" value="F:amino-acid racemase activity"/>
    <property type="evidence" value="ECO:0007669"/>
    <property type="project" value="InterPro"/>
</dbReference>
<gene>
    <name evidence="1" type="ORF">S03H2_04699</name>
</gene>
<evidence type="ECO:0008006" key="2">
    <source>
        <dbReference type="Google" id="ProtNLM"/>
    </source>
</evidence>